<gene>
    <name evidence="3" type="ORF">DWX97_15285</name>
</gene>
<protein>
    <recommendedName>
        <fullName evidence="2">Minor fimbrium subunit Mfa1 C-terminal domain-containing protein</fullName>
    </recommendedName>
</protein>
<dbReference type="Proteomes" id="UP000283341">
    <property type="component" value="Unassembled WGS sequence"/>
</dbReference>
<organism evidence="3 4">
    <name type="scientific">Bacteroides cellulosilyticus</name>
    <dbReference type="NCBI Taxonomy" id="246787"/>
    <lineage>
        <taxon>Bacteria</taxon>
        <taxon>Pseudomonadati</taxon>
        <taxon>Bacteroidota</taxon>
        <taxon>Bacteroidia</taxon>
        <taxon>Bacteroidales</taxon>
        <taxon>Bacteroidaceae</taxon>
        <taxon>Bacteroides</taxon>
    </lineage>
</organism>
<dbReference type="AlphaFoldDB" id="A0A412IF97"/>
<name>A0A412IF97_9BACE</name>
<dbReference type="EMBL" id="QRVJ01000013">
    <property type="protein sequence ID" value="RGS35576.1"/>
    <property type="molecule type" value="Genomic_DNA"/>
</dbReference>
<evidence type="ECO:0000313" key="3">
    <source>
        <dbReference type="EMBL" id="RGS35576.1"/>
    </source>
</evidence>
<sequence>MRKKNYFLLALASLAFAACTSENLIDEGGGHVIGDNETAWISLGIRKPITRNLNTPNEHNGTADETNIDNATLLFFNGHTSSSVLTNVVPFDNTKIGQVTSAPEAFKVSKSAKSVLVVVNPHNLPALNPGTTTFGAVNAVVTNTAESLMGTGNDEFMMTNAKGDLEPSMAGTGASQELVLHPTKADAESNKLTLFVDRVVAKVRVQAKKTSDVATIGDSYWTLNVKNKKYYPVSKRIKTLLDTPTPHDIYALGSYREDPNYDNTACAWLPNTAAAAQTNYNLEYDYYTEANPPAAGVWKEAQTTIDGSDPDGNAPKVEYCLENTQRKEDNMHAYTTHVLLKTTFLPNSYQLPNKTTTAVQEADNDWIAIKGGFYTYATLMEWIESELVNKYKQINPDTYTTELTDYFNAYLGVVNAAVPIPDKAAFEAAQITAEAQADALKLLFKGKEATVKAKGAFTDGTVNYYSGAETYYQIMIKHDDADDINNEHGEFGVVRNSVYDVIVSKFRNPGYPTIPDPDPAKPDEAESWLSLEITVNPWTWYRQEEEL</sequence>
<feature type="signal peptide" evidence="1">
    <location>
        <begin position="1"/>
        <end position="17"/>
    </location>
</feature>
<dbReference type="PROSITE" id="PS51257">
    <property type="entry name" value="PROKAR_LIPOPROTEIN"/>
    <property type="match status" value="1"/>
</dbReference>
<dbReference type="Gene3D" id="2.60.40.2580">
    <property type="match status" value="1"/>
</dbReference>
<dbReference type="RefSeq" id="WP_118402961.1">
    <property type="nucleotide sequence ID" value="NZ_JADNFX010000010.1"/>
</dbReference>
<accession>A0A412IF97</accession>
<feature type="domain" description="Minor fimbrium subunit Mfa1 C-terminal" evidence="2">
    <location>
        <begin position="463"/>
        <end position="543"/>
    </location>
</feature>
<evidence type="ECO:0000259" key="2">
    <source>
        <dbReference type="Pfam" id="PF15495"/>
    </source>
</evidence>
<feature type="chain" id="PRO_5018965211" description="Minor fimbrium subunit Mfa1 C-terminal domain-containing protein" evidence="1">
    <location>
        <begin position="18"/>
        <end position="547"/>
    </location>
</feature>
<dbReference type="Pfam" id="PF15495">
    <property type="entry name" value="Fimbrillin_C"/>
    <property type="match status" value="1"/>
</dbReference>
<dbReference type="Gene3D" id="1.10.20.150">
    <property type="match status" value="1"/>
</dbReference>
<evidence type="ECO:0000313" key="4">
    <source>
        <dbReference type="Proteomes" id="UP000283341"/>
    </source>
</evidence>
<evidence type="ECO:0000256" key="1">
    <source>
        <dbReference type="SAM" id="SignalP"/>
    </source>
</evidence>
<comment type="caution">
    <text evidence="3">The sequence shown here is derived from an EMBL/GenBank/DDBJ whole genome shotgun (WGS) entry which is preliminary data.</text>
</comment>
<proteinExistence type="predicted"/>
<dbReference type="Gene3D" id="2.60.40.3690">
    <property type="match status" value="1"/>
</dbReference>
<dbReference type="InterPro" id="IPR029140">
    <property type="entry name" value="Mfa1_C"/>
</dbReference>
<dbReference type="GO" id="GO:0009418">
    <property type="term" value="C:pilus shaft"/>
    <property type="evidence" value="ECO:0007669"/>
    <property type="project" value="InterPro"/>
</dbReference>
<reference evidence="3 4" key="1">
    <citation type="submission" date="2018-08" db="EMBL/GenBank/DDBJ databases">
        <title>A genome reference for cultivated species of the human gut microbiota.</title>
        <authorList>
            <person name="Zou Y."/>
            <person name="Xue W."/>
            <person name="Luo G."/>
        </authorList>
    </citation>
    <scope>NUCLEOTIDE SEQUENCE [LARGE SCALE GENOMIC DNA]</scope>
    <source>
        <strain evidence="3 4">AF22-3AC</strain>
    </source>
</reference>
<dbReference type="InterPro" id="IPR047786">
    <property type="entry name" value="Mfa1_fim"/>
</dbReference>
<dbReference type="NCBIfam" id="NF038041">
    <property type="entry name" value="fim_Mfa1_fam"/>
    <property type="match status" value="1"/>
</dbReference>
<keyword evidence="1" id="KW-0732">Signal</keyword>